<dbReference type="EMBL" id="CP045875">
    <property type="protein sequence ID" value="QGG48095.1"/>
    <property type="molecule type" value="Genomic_DNA"/>
</dbReference>
<evidence type="ECO:0000313" key="2">
    <source>
        <dbReference type="EMBL" id="QGG48095.1"/>
    </source>
</evidence>
<reference evidence="3" key="1">
    <citation type="submission" date="2019-11" db="EMBL/GenBank/DDBJ databases">
        <title>Genome sequence of Heliorestis convoluta strain HH, an alkaliphilic and minimalistic phototrophic bacterium from a soda lake in Egypt.</title>
        <authorList>
            <person name="Dewey E.D."/>
            <person name="Stokes L.M."/>
            <person name="Burchell B.M."/>
            <person name="Shaffer K.N."/>
            <person name="Huntington A.M."/>
            <person name="Baker J.M."/>
            <person name="Nadendla S."/>
            <person name="Giglio M.G."/>
            <person name="Touchman J.W."/>
            <person name="Blankenship R.E."/>
            <person name="Madigan M.T."/>
            <person name="Sattley W.M."/>
        </authorList>
    </citation>
    <scope>NUCLEOTIDE SEQUENCE [LARGE SCALE GENOMIC DNA]</scope>
    <source>
        <strain evidence="3">HH</strain>
    </source>
</reference>
<dbReference type="SMART" id="SM01058">
    <property type="entry name" value="CarD_TRCF"/>
    <property type="match status" value="1"/>
</dbReference>
<organism evidence="2 3">
    <name type="scientific">Heliorestis convoluta</name>
    <dbReference type="NCBI Taxonomy" id="356322"/>
    <lineage>
        <taxon>Bacteria</taxon>
        <taxon>Bacillati</taxon>
        <taxon>Bacillota</taxon>
        <taxon>Clostridia</taxon>
        <taxon>Eubacteriales</taxon>
        <taxon>Heliobacteriaceae</taxon>
        <taxon>Heliorestis</taxon>
    </lineage>
</organism>
<protein>
    <submittedName>
        <fullName evidence="2">CarD family transcriptional regulator</fullName>
    </submittedName>
</protein>
<dbReference type="SUPFAM" id="SSF141259">
    <property type="entry name" value="CarD-like"/>
    <property type="match status" value="1"/>
</dbReference>
<dbReference type="GO" id="GO:0009303">
    <property type="term" value="P:rRNA transcription"/>
    <property type="evidence" value="ECO:0007669"/>
    <property type="project" value="TreeGrafter"/>
</dbReference>
<dbReference type="InterPro" id="IPR052531">
    <property type="entry name" value="CarD-like_regulator"/>
</dbReference>
<keyword evidence="3" id="KW-1185">Reference proteome</keyword>
<dbReference type="Pfam" id="PF21095">
    <property type="entry name" value="CarD_C"/>
    <property type="match status" value="1"/>
</dbReference>
<sequence>MFQIGEKILYPMYGACVVHAIEEKEVLGKSQSYYIVNIQHNNMQVMFPCNNAKKLGIRPVVDQTVLDNVLNTLHDGETDVTIKGTHRNRHYLNKMKSGNIYEGAEVIRDLVRLNNNKKLGFSDKNMLDKAREILTSEVQLVKGITHQKASELLNKVVNI</sequence>
<accession>A0A5Q2N6A3</accession>
<dbReference type="Gene3D" id="1.20.58.1290">
    <property type="entry name" value="CarD-like, C-terminal domain"/>
    <property type="match status" value="1"/>
</dbReference>
<proteinExistence type="predicted"/>
<dbReference type="InterPro" id="IPR042215">
    <property type="entry name" value="CarD-like_C"/>
</dbReference>
<dbReference type="Proteomes" id="UP000366051">
    <property type="component" value="Chromosome"/>
</dbReference>
<name>A0A5Q2N6A3_9FIRM</name>
<feature type="domain" description="CarD-like/TRCF RNAP-interacting" evidence="1">
    <location>
        <begin position="1"/>
        <end position="111"/>
    </location>
</feature>
<dbReference type="PANTHER" id="PTHR38447">
    <property type="entry name" value="TRANSCRIPTION FACTOR YDEB-RELATED"/>
    <property type="match status" value="1"/>
</dbReference>
<dbReference type="AlphaFoldDB" id="A0A5Q2N6A3"/>
<gene>
    <name evidence="2" type="ORF">FTV88_1997</name>
</gene>
<dbReference type="InterPro" id="IPR036101">
    <property type="entry name" value="CarD-like/TRCF_RID_sf"/>
</dbReference>
<dbReference type="OrthoDB" id="9786074at2"/>
<dbReference type="InterPro" id="IPR003711">
    <property type="entry name" value="CarD-like/TRCF_RID"/>
</dbReference>
<dbReference type="KEGG" id="hcv:FTV88_1997"/>
<dbReference type="Pfam" id="PF02559">
    <property type="entry name" value="CarD_TRCF_RID"/>
    <property type="match status" value="1"/>
</dbReference>
<evidence type="ECO:0000313" key="3">
    <source>
        <dbReference type="Proteomes" id="UP000366051"/>
    </source>
</evidence>
<dbReference type="Gene3D" id="2.40.10.170">
    <property type="match status" value="1"/>
</dbReference>
<dbReference type="RefSeq" id="WP_153725352.1">
    <property type="nucleotide sequence ID" value="NZ_CP045875.1"/>
</dbReference>
<dbReference type="InterPro" id="IPR048792">
    <property type="entry name" value="CarD_C"/>
</dbReference>
<dbReference type="PANTHER" id="PTHR38447:SF1">
    <property type="entry name" value="RNA POLYMERASE-BINDING TRANSCRIPTION FACTOR CARD"/>
    <property type="match status" value="1"/>
</dbReference>
<evidence type="ECO:0000259" key="1">
    <source>
        <dbReference type="SMART" id="SM01058"/>
    </source>
</evidence>